<keyword evidence="3" id="KW-0732">Signal</keyword>
<proteinExistence type="predicted"/>
<accession>A0A7W9U796</accession>
<evidence type="ECO:0000313" key="6">
    <source>
        <dbReference type="Proteomes" id="UP000540787"/>
    </source>
</evidence>
<protein>
    <recommendedName>
        <fullName evidence="4">DUF4124 domain-containing protein</fullName>
    </recommendedName>
</protein>
<gene>
    <name evidence="5" type="ORF">HD842_000050</name>
</gene>
<evidence type="ECO:0000256" key="1">
    <source>
        <dbReference type="SAM" id="Coils"/>
    </source>
</evidence>
<feature type="signal peptide" evidence="3">
    <location>
        <begin position="1"/>
        <end position="28"/>
    </location>
</feature>
<feature type="coiled-coil region" evidence="1">
    <location>
        <begin position="141"/>
        <end position="175"/>
    </location>
</feature>
<dbReference type="AlphaFoldDB" id="A0A7W9U796"/>
<comment type="caution">
    <text evidence="5">The sequence shown here is derived from an EMBL/GenBank/DDBJ whole genome shotgun (WGS) entry which is preliminary data.</text>
</comment>
<feature type="region of interest" description="Disordered" evidence="2">
    <location>
        <begin position="63"/>
        <end position="102"/>
    </location>
</feature>
<feature type="compositionally biased region" description="Low complexity" evidence="2">
    <location>
        <begin position="63"/>
        <end position="72"/>
    </location>
</feature>
<dbReference type="InterPro" id="IPR025392">
    <property type="entry name" value="DUF4124"/>
</dbReference>
<name>A0A7W9U796_9BURK</name>
<keyword evidence="6" id="KW-1185">Reference proteome</keyword>
<organism evidence="5 6">
    <name type="scientific">Massilia aurea</name>
    <dbReference type="NCBI Taxonomy" id="373040"/>
    <lineage>
        <taxon>Bacteria</taxon>
        <taxon>Pseudomonadati</taxon>
        <taxon>Pseudomonadota</taxon>
        <taxon>Betaproteobacteria</taxon>
        <taxon>Burkholderiales</taxon>
        <taxon>Oxalobacteraceae</taxon>
        <taxon>Telluria group</taxon>
        <taxon>Massilia</taxon>
    </lineage>
</organism>
<dbReference type="Pfam" id="PF13511">
    <property type="entry name" value="DUF4124"/>
    <property type="match status" value="1"/>
</dbReference>
<keyword evidence="1" id="KW-0175">Coiled coil</keyword>
<feature type="chain" id="PRO_5031422583" description="DUF4124 domain-containing protein" evidence="3">
    <location>
        <begin position="29"/>
        <end position="180"/>
    </location>
</feature>
<evidence type="ECO:0000313" key="5">
    <source>
        <dbReference type="EMBL" id="MBB6131939.1"/>
    </source>
</evidence>
<sequence length="180" mass="19633">MTNSVFQASVAVFTAVFASVLLCASAQAQIYRCTDANGRPLYTDTKVGKCQLIDTGYSAPPAASAPIPAPRSAGGGGGSSASNSAPTAAPSAAQSNFPRVDNVLQRARDDERREILGDELRLEERKLTDLKRVFNNGEPERQGNERNYAKYQERVASMRDEINRSERNIEALRREIGNIR</sequence>
<feature type="domain" description="DUF4124" evidence="4">
    <location>
        <begin position="18"/>
        <end position="74"/>
    </location>
</feature>
<dbReference type="Proteomes" id="UP000540787">
    <property type="component" value="Unassembled WGS sequence"/>
</dbReference>
<evidence type="ECO:0000256" key="3">
    <source>
        <dbReference type="SAM" id="SignalP"/>
    </source>
</evidence>
<dbReference type="EMBL" id="JACHBX010000001">
    <property type="protein sequence ID" value="MBB6131939.1"/>
    <property type="molecule type" value="Genomic_DNA"/>
</dbReference>
<evidence type="ECO:0000259" key="4">
    <source>
        <dbReference type="Pfam" id="PF13511"/>
    </source>
</evidence>
<reference evidence="5 6" key="1">
    <citation type="submission" date="2020-08" db="EMBL/GenBank/DDBJ databases">
        <title>The Agave Microbiome: Exploring the role of microbial communities in plant adaptations to desert environments.</title>
        <authorList>
            <person name="Partida-Martinez L.P."/>
        </authorList>
    </citation>
    <scope>NUCLEOTIDE SEQUENCE [LARGE SCALE GENOMIC DNA]</scope>
    <source>
        <strain evidence="5 6">AT3.2</strain>
    </source>
</reference>
<evidence type="ECO:0000256" key="2">
    <source>
        <dbReference type="SAM" id="MobiDB-lite"/>
    </source>
</evidence>
<feature type="compositionally biased region" description="Low complexity" evidence="2">
    <location>
        <begin position="80"/>
        <end position="95"/>
    </location>
</feature>
<dbReference type="RefSeq" id="WP_183549394.1">
    <property type="nucleotide sequence ID" value="NZ_JACHBX010000001.1"/>
</dbReference>